<dbReference type="InterPro" id="IPR058240">
    <property type="entry name" value="rSAM_sf"/>
</dbReference>
<dbReference type="GO" id="GO:0046872">
    <property type="term" value="F:metal ion binding"/>
    <property type="evidence" value="ECO:0007669"/>
    <property type="project" value="UniProtKB-KW"/>
</dbReference>
<dbReference type="InterPro" id="IPR007197">
    <property type="entry name" value="rSAM"/>
</dbReference>
<dbReference type="Pfam" id="PF01938">
    <property type="entry name" value="TRAM"/>
    <property type="match status" value="1"/>
</dbReference>
<dbReference type="PROSITE" id="PS51449">
    <property type="entry name" value="MTTASE_N"/>
    <property type="match status" value="1"/>
</dbReference>
<dbReference type="InterPro" id="IPR006463">
    <property type="entry name" value="MiaB_methiolase"/>
</dbReference>
<keyword evidence="2" id="KW-0004">4Fe-4S</keyword>
<name>A0A381V6Y7_9ZZZZ</name>
<feature type="domain" description="TRAM" evidence="7">
    <location>
        <begin position="376"/>
        <end position="439"/>
    </location>
</feature>
<dbReference type="InterPro" id="IPR005839">
    <property type="entry name" value="Methylthiotransferase"/>
</dbReference>
<reference evidence="10" key="1">
    <citation type="submission" date="2018-05" db="EMBL/GenBank/DDBJ databases">
        <authorList>
            <person name="Lanie J.A."/>
            <person name="Ng W.-L."/>
            <person name="Kazmierczak K.M."/>
            <person name="Andrzejewski T.M."/>
            <person name="Davidsen T.M."/>
            <person name="Wayne K.J."/>
            <person name="Tettelin H."/>
            <person name="Glass J.I."/>
            <person name="Rusch D."/>
            <person name="Podicherti R."/>
            <person name="Tsui H.-C.T."/>
            <person name="Winkler M.E."/>
        </authorList>
    </citation>
    <scope>NUCLEOTIDE SEQUENCE</scope>
</reference>
<evidence type="ECO:0008006" key="11">
    <source>
        <dbReference type="Google" id="ProtNLM"/>
    </source>
</evidence>
<dbReference type="Gene3D" id="3.80.30.20">
    <property type="entry name" value="tm_1862 like domain"/>
    <property type="match status" value="1"/>
</dbReference>
<dbReference type="SFLD" id="SFLDG01061">
    <property type="entry name" value="methylthiotransferase"/>
    <property type="match status" value="1"/>
</dbReference>
<dbReference type="NCBIfam" id="TIGR00089">
    <property type="entry name" value="MiaB/RimO family radical SAM methylthiotransferase"/>
    <property type="match status" value="1"/>
</dbReference>
<accession>A0A381V6Y7</accession>
<dbReference type="PROSITE" id="PS51918">
    <property type="entry name" value="RADICAL_SAM"/>
    <property type="match status" value="1"/>
</dbReference>
<dbReference type="InterPro" id="IPR020612">
    <property type="entry name" value="Methylthiotransferase_CS"/>
</dbReference>
<dbReference type="Pfam" id="PF04055">
    <property type="entry name" value="Radical_SAM"/>
    <property type="match status" value="1"/>
</dbReference>
<evidence type="ECO:0000259" key="8">
    <source>
        <dbReference type="PROSITE" id="PS51449"/>
    </source>
</evidence>
<keyword evidence="4" id="KW-0479">Metal-binding</keyword>
<dbReference type="PANTHER" id="PTHR43020:SF2">
    <property type="entry name" value="MITOCHONDRIAL TRNA METHYLTHIOTRANSFERASE CDK5RAP1"/>
    <property type="match status" value="1"/>
</dbReference>
<dbReference type="SFLD" id="SFLDS00029">
    <property type="entry name" value="Radical_SAM"/>
    <property type="match status" value="1"/>
</dbReference>
<dbReference type="NCBIfam" id="TIGR01574">
    <property type="entry name" value="miaB-methiolase"/>
    <property type="match status" value="1"/>
</dbReference>
<dbReference type="EMBL" id="UINC01008022">
    <property type="protein sequence ID" value="SVA36132.1"/>
    <property type="molecule type" value="Genomic_DNA"/>
</dbReference>
<dbReference type="FunFam" id="3.80.30.20:FF:000001">
    <property type="entry name" value="tRNA-2-methylthio-N(6)-dimethylallyladenosine synthase 2"/>
    <property type="match status" value="1"/>
</dbReference>
<dbReference type="InterPro" id="IPR002792">
    <property type="entry name" value="TRAM_dom"/>
</dbReference>
<keyword evidence="6" id="KW-0411">Iron-sulfur</keyword>
<dbReference type="InterPro" id="IPR013848">
    <property type="entry name" value="Methylthiotransferase_N"/>
</dbReference>
<evidence type="ECO:0000256" key="5">
    <source>
        <dbReference type="ARBA" id="ARBA00023004"/>
    </source>
</evidence>
<dbReference type="SFLD" id="SFLDF00273">
    <property type="entry name" value="(dimethylallyl)adenosine_tRNA"/>
    <property type="match status" value="1"/>
</dbReference>
<protein>
    <recommendedName>
        <fullName evidence="11">TRAM domain-containing protein</fullName>
    </recommendedName>
</protein>
<evidence type="ECO:0000256" key="2">
    <source>
        <dbReference type="ARBA" id="ARBA00022485"/>
    </source>
</evidence>
<evidence type="ECO:0000313" key="10">
    <source>
        <dbReference type="EMBL" id="SVA36132.1"/>
    </source>
</evidence>
<keyword evidence="3" id="KW-0949">S-adenosyl-L-methionine</keyword>
<evidence type="ECO:0000259" key="9">
    <source>
        <dbReference type="PROSITE" id="PS51918"/>
    </source>
</evidence>
<comment type="cofactor">
    <cofactor evidence="1">
        <name>[4Fe-4S] cluster</name>
        <dbReference type="ChEBI" id="CHEBI:49883"/>
    </cofactor>
</comment>
<dbReference type="AlphaFoldDB" id="A0A381V6Y7"/>
<dbReference type="InterPro" id="IPR023404">
    <property type="entry name" value="rSAM_horseshoe"/>
</dbReference>
<evidence type="ECO:0000256" key="3">
    <source>
        <dbReference type="ARBA" id="ARBA00022691"/>
    </source>
</evidence>
<dbReference type="SUPFAM" id="SSF102114">
    <property type="entry name" value="Radical SAM enzymes"/>
    <property type="match status" value="1"/>
</dbReference>
<dbReference type="InterPro" id="IPR006638">
    <property type="entry name" value="Elp3/MiaA/NifB-like_rSAM"/>
</dbReference>
<dbReference type="SFLD" id="SFLDG01082">
    <property type="entry name" value="B12-binding_domain_containing"/>
    <property type="match status" value="1"/>
</dbReference>
<evidence type="ECO:0000256" key="4">
    <source>
        <dbReference type="ARBA" id="ARBA00022723"/>
    </source>
</evidence>
<dbReference type="SFLD" id="SFLDF00413">
    <property type="entry name" value="CDK5RAP1"/>
    <property type="match status" value="1"/>
</dbReference>
<sequence>MNSVQNKTYFIETYGCQMNVADSELVEALLKREGYKPAPKLEDADAIFVNTCAIREHAEEKVHSQLGRYRKIKQRKRDVIIGVLGCMAQSLKHDLLENRPYVDIILGPDSYRKLPKILNRSQRDHSSQVDTTLSRFEVYDDLFPSRQEGINAWISIMRGCDKFCTFCIVPFTRGRERSRSVEGIVAEVSQAVADGFVEITLLGQNVNSYRYNDQKFHHLLDAVAQIPGLKRIRFTSPHPQDITADLLDTMARHGNICNYIHLPLQAGNDRILKRMNRTYTQQHFLTLVRNIRQSLPDAGISTDIIVGFPGETETEFQDTLVVMNEVKFDSAFMFKYSSRRGTKAAEYEDQVAEKEKQHRLEKVIELQKGHTLERNQALIGRNETVLVEKVSKKAANQWAGRTDSNKWVIFNKEDAQIRDMVTVKITKTAGISLQGHLVAQAEAA</sequence>
<feature type="domain" description="Radical SAM core" evidence="9">
    <location>
        <begin position="146"/>
        <end position="373"/>
    </location>
</feature>
<dbReference type="InterPro" id="IPR038135">
    <property type="entry name" value="Methylthiotransferase_N_sf"/>
</dbReference>
<gene>
    <name evidence="10" type="ORF">METZ01_LOCUS88986</name>
</gene>
<dbReference type="HAMAP" id="MF_01864">
    <property type="entry name" value="tRNA_metthiotr_MiaB"/>
    <property type="match status" value="1"/>
</dbReference>
<dbReference type="GO" id="GO:0005829">
    <property type="term" value="C:cytosol"/>
    <property type="evidence" value="ECO:0007669"/>
    <property type="project" value="TreeGrafter"/>
</dbReference>
<dbReference type="Pfam" id="PF00919">
    <property type="entry name" value="UPF0004"/>
    <property type="match status" value="1"/>
</dbReference>
<dbReference type="CDD" id="cd01335">
    <property type="entry name" value="Radical_SAM"/>
    <property type="match status" value="1"/>
</dbReference>
<dbReference type="GO" id="GO:0035597">
    <property type="term" value="F:tRNA-2-methylthio-N(6)-dimethylallyladenosine(37) synthase activity"/>
    <property type="evidence" value="ECO:0007669"/>
    <property type="project" value="TreeGrafter"/>
</dbReference>
<evidence type="ECO:0000256" key="6">
    <source>
        <dbReference type="ARBA" id="ARBA00023014"/>
    </source>
</evidence>
<keyword evidence="5" id="KW-0408">Iron</keyword>
<dbReference type="PANTHER" id="PTHR43020">
    <property type="entry name" value="CDK5 REGULATORY SUBUNIT-ASSOCIATED PROTEIN 1"/>
    <property type="match status" value="1"/>
</dbReference>
<proteinExistence type="inferred from homology"/>
<evidence type="ECO:0000259" key="7">
    <source>
        <dbReference type="PROSITE" id="PS50926"/>
    </source>
</evidence>
<organism evidence="10">
    <name type="scientific">marine metagenome</name>
    <dbReference type="NCBI Taxonomy" id="408172"/>
    <lineage>
        <taxon>unclassified sequences</taxon>
        <taxon>metagenomes</taxon>
        <taxon>ecological metagenomes</taxon>
    </lineage>
</organism>
<dbReference type="PROSITE" id="PS50926">
    <property type="entry name" value="TRAM"/>
    <property type="match status" value="1"/>
</dbReference>
<dbReference type="PROSITE" id="PS01278">
    <property type="entry name" value="MTTASE_RADICAL"/>
    <property type="match status" value="1"/>
</dbReference>
<dbReference type="SMART" id="SM00729">
    <property type="entry name" value="Elp3"/>
    <property type="match status" value="1"/>
</dbReference>
<evidence type="ECO:0000256" key="1">
    <source>
        <dbReference type="ARBA" id="ARBA00001966"/>
    </source>
</evidence>
<dbReference type="FunFam" id="3.40.50.12160:FF:000003">
    <property type="entry name" value="CDK5 regulatory subunit-associated protein 1"/>
    <property type="match status" value="1"/>
</dbReference>
<feature type="domain" description="MTTase N-terminal" evidence="8">
    <location>
        <begin position="7"/>
        <end position="123"/>
    </location>
</feature>
<dbReference type="GO" id="GO:0051539">
    <property type="term" value="F:4 iron, 4 sulfur cluster binding"/>
    <property type="evidence" value="ECO:0007669"/>
    <property type="project" value="UniProtKB-KW"/>
</dbReference>
<dbReference type="Gene3D" id="3.40.50.12160">
    <property type="entry name" value="Methylthiotransferase, N-terminal domain"/>
    <property type="match status" value="1"/>
</dbReference>